<evidence type="ECO:0000313" key="1">
    <source>
        <dbReference type="EMBL" id="CAB4127367.1"/>
    </source>
</evidence>
<proteinExistence type="predicted"/>
<sequence length="195" mass="22900">MLTERQRQILNACVILDREFKLDVMSSDEFSNVGFGDENYFSFVYQVVHLMGHIFTLPTRVVPQFLASDQHLNAFMRHWFDGDKLLINEINANAISVWMLDILSIPYEMRTLTEHTFFSADLATQQWLYRNAHHKEHETPHCGRKIRHYLEGQIKLAHKRGLVKRGVLDMIAAFEKRGLTIDPPFAMEDREKRKP</sequence>
<organism evidence="1">
    <name type="scientific">uncultured Caudovirales phage</name>
    <dbReference type="NCBI Taxonomy" id="2100421"/>
    <lineage>
        <taxon>Viruses</taxon>
        <taxon>Duplodnaviria</taxon>
        <taxon>Heunggongvirae</taxon>
        <taxon>Uroviricota</taxon>
        <taxon>Caudoviricetes</taxon>
        <taxon>Peduoviridae</taxon>
        <taxon>Maltschvirus</taxon>
        <taxon>Maltschvirus maltsch</taxon>
    </lineage>
</organism>
<protein>
    <submittedName>
        <fullName evidence="1">Uncharacterized protein</fullName>
    </submittedName>
</protein>
<gene>
    <name evidence="1" type="ORF">UFOVP75_161</name>
</gene>
<accession>A0A6J5L2C1</accession>
<name>A0A6J5L2C1_9CAUD</name>
<dbReference type="EMBL" id="LR796209">
    <property type="protein sequence ID" value="CAB4127367.1"/>
    <property type="molecule type" value="Genomic_DNA"/>
</dbReference>
<reference evidence="1" key="1">
    <citation type="submission" date="2020-04" db="EMBL/GenBank/DDBJ databases">
        <authorList>
            <person name="Chiriac C."/>
            <person name="Salcher M."/>
            <person name="Ghai R."/>
            <person name="Kavagutti S V."/>
        </authorList>
    </citation>
    <scope>NUCLEOTIDE SEQUENCE</scope>
</reference>